<keyword evidence="1" id="KW-1133">Transmembrane helix</keyword>
<dbReference type="Proteomes" id="UP001439008">
    <property type="component" value="Unassembled WGS sequence"/>
</dbReference>
<comment type="caution">
    <text evidence="2">The sequence shown here is derived from an EMBL/GenBank/DDBJ whole genome shotgun (WGS) entry which is preliminary data.</text>
</comment>
<name>A0ABV2AMI3_9EUKA</name>
<organism evidence="2 3">
    <name type="scientific">Bonamia ostreae</name>
    <dbReference type="NCBI Taxonomy" id="126728"/>
    <lineage>
        <taxon>Eukaryota</taxon>
        <taxon>Sar</taxon>
        <taxon>Rhizaria</taxon>
        <taxon>Endomyxa</taxon>
        <taxon>Ascetosporea</taxon>
        <taxon>Haplosporida</taxon>
        <taxon>Bonamia</taxon>
    </lineage>
</organism>
<proteinExistence type="predicted"/>
<sequence>MFTFRLHYPCHNVTNIWMQNNNPAVEETCVCCYKPLVIEDDKLGWEGLKFNGRTALMDGSCSRAQSYYAVGAFCDFNGGVPGFLPARGVERVELYVLPPSFCSNRIFVLAIFTFFIMVTTINDAVVSKNLIIV</sequence>
<dbReference type="EMBL" id="JBDODL010000757">
    <property type="protein sequence ID" value="MES1920603.1"/>
    <property type="molecule type" value="Genomic_DNA"/>
</dbReference>
<evidence type="ECO:0000256" key="1">
    <source>
        <dbReference type="SAM" id="Phobius"/>
    </source>
</evidence>
<reference evidence="2 3" key="1">
    <citation type="journal article" date="2024" name="BMC Biol.">
        <title>Comparative genomics of Ascetosporea gives new insight into the evolutionary basis for animal parasitism in Rhizaria.</title>
        <authorList>
            <person name="Hiltunen Thoren M."/>
            <person name="Onut-Brannstrom I."/>
            <person name="Alfjorden A."/>
            <person name="Peckova H."/>
            <person name="Swords F."/>
            <person name="Hooper C."/>
            <person name="Holzer A.S."/>
            <person name="Bass D."/>
            <person name="Burki F."/>
        </authorList>
    </citation>
    <scope>NUCLEOTIDE SEQUENCE [LARGE SCALE GENOMIC DNA]</scope>
    <source>
        <strain evidence="2">20-A016</strain>
    </source>
</reference>
<evidence type="ECO:0000313" key="3">
    <source>
        <dbReference type="Proteomes" id="UP001439008"/>
    </source>
</evidence>
<accession>A0ABV2AMI3</accession>
<keyword evidence="1" id="KW-0812">Transmembrane</keyword>
<protein>
    <submittedName>
        <fullName evidence="2">Uncharacterized protein</fullName>
    </submittedName>
</protein>
<keyword evidence="1" id="KW-0472">Membrane</keyword>
<gene>
    <name evidence="2" type="ORF">MHBO_002255</name>
</gene>
<evidence type="ECO:0000313" key="2">
    <source>
        <dbReference type="EMBL" id="MES1920603.1"/>
    </source>
</evidence>
<keyword evidence="3" id="KW-1185">Reference proteome</keyword>
<feature type="transmembrane region" description="Helical" evidence="1">
    <location>
        <begin position="106"/>
        <end position="126"/>
    </location>
</feature>